<name>A0A9D4QZW7_DREPO</name>
<reference evidence="2" key="1">
    <citation type="journal article" date="2019" name="bioRxiv">
        <title>The Genome of the Zebra Mussel, Dreissena polymorpha: A Resource for Invasive Species Research.</title>
        <authorList>
            <person name="McCartney M.A."/>
            <person name="Auch B."/>
            <person name="Kono T."/>
            <person name="Mallez S."/>
            <person name="Zhang Y."/>
            <person name="Obille A."/>
            <person name="Becker A."/>
            <person name="Abrahante J.E."/>
            <person name="Garbe J."/>
            <person name="Badalamenti J.P."/>
            <person name="Herman A."/>
            <person name="Mangelson H."/>
            <person name="Liachko I."/>
            <person name="Sullivan S."/>
            <person name="Sone E.D."/>
            <person name="Koren S."/>
            <person name="Silverstein K.A.T."/>
            <person name="Beckman K.B."/>
            <person name="Gohl D.M."/>
        </authorList>
    </citation>
    <scope>NUCLEOTIDE SEQUENCE</scope>
    <source>
        <strain evidence="2">Duluth1</strain>
        <tissue evidence="2">Whole animal</tissue>
    </source>
</reference>
<gene>
    <name evidence="2" type="ORF">DPMN_092168</name>
</gene>
<keyword evidence="3" id="KW-1185">Reference proteome</keyword>
<comment type="caution">
    <text evidence="2">The sequence shown here is derived from an EMBL/GenBank/DDBJ whole genome shotgun (WGS) entry which is preliminary data.</text>
</comment>
<dbReference type="Proteomes" id="UP000828390">
    <property type="component" value="Unassembled WGS sequence"/>
</dbReference>
<feature type="compositionally biased region" description="Basic and acidic residues" evidence="1">
    <location>
        <begin position="842"/>
        <end position="863"/>
    </location>
</feature>
<feature type="region of interest" description="Disordered" evidence="1">
    <location>
        <begin position="811"/>
        <end position="863"/>
    </location>
</feature>
<feature type="region of interest" description="Disordered" evidence="1">
    <location>
        <begin position="885"/>
        <end position="937"/>
    </location>
</feature>
<accession>A0A9D4QZW7</accession>
<feature type="region of interest" description="Disordered" evidence="1">
    <location>
        <begin position="1"/>
        <end position="40"/>
    </location>
</feature>
<feature type="compositionally biased region" description="Basic and acidic residues" evidence="1">
    <location>
        <begin position="916"/>
        <end position="934"/>
    </location>
</feature>
<evidence type="ECO:0000313" key="3">
    <source>
        <dbReference type="Proteomes" id="UP000828390"/>
    </source>
</evidence>
<feature type="region of interest" description="Disordered" evidence="1">
    <location>
        <begin position="949"/>
        <end position="983"/>
    </location>
</feature>
<reference evidence="2" key="2">
    <citation type="submission" date="2020-11" db="EMBL/GenBank/DDBJ databases">
        <authorList>
            <person name="McCartney M.A."/>
            <person name="Auch B."/>
            <person name="Kono T."/>
            <person name="Mallez S."/>
            <person name="Becker A."/>
            <person name="Gohl D.M."/>
            <person name="Silverstein K.A.T."/>
            <person name="Koren S."/>
            <person name="Bechman K.B."/>
            <person name="Herman A."/>
            <person name="Abrahante J.E."/>
            <person name="Garbe J."/>
        </authorList>
    </citation>
    <scope>NUCLEOTIDE SEQUENCE</scope>
    <source>
        <strain evidence="2">Duluth1</strain>
        <tissue evidence="2">Whole animal</tissue>
    </source>
</reference>
<feature type="compositionally biased region" description="Polar residues" evidence="1">
    <location>
        <begin position="8"/>
        <end position="26"/>
    </location>
</feature>
<organism evidence="2 3">
    <name type="scientific">Dreissena polymorpha</name>
    <name type="common">Zebra mussel</name>
    <name type="synonym">Mytilus polymorpha</name>
    <dbReference type="NCBI Taxonomy" id="45954"/>
    <lineage>
        <taxon>Eukaryota</taxon>
        <taxon>Metazoa</taxon>
        <taxon>Spiralia</taxon>
        <taxon>Lophotrochozoa</taxon>
        <taxon>Mollusca</taxon>
        <taxon>Bivalvia</taxon>
        <taxon>Autobranchia</taxon>
        <taxon>Heteroconchia</taxon>
        <taxon>Euheterodonta</taxon>
        <taxon>Imparidentia</taxon>
        <taxon>Neoheterodontei</taxon>
        <taxon>Myida</taxon>
        <taxon>Dreissenoidea</taxon>
        <taxon>Dreissenidae</taxon>
        <taxon>Dreissena</taxon>
    </lineage>
</organism>
<feature type="compositionally biased region" description="Polar residues" evidence="1">
    <location>
        <begin position="461"/>
        <end position="515"/>
    </location>
</feature>
<evidence type="ECO:0000256" key="1">
    <source>
        <dbReference type="SAM" id="MobiDB-lite"/>
    </source>
</evidence>
<feature type="compositionally biased region" description="Polar residues" evidence="1">
    <location>
        <begin position="966"/>
        <end position="983"/>
    </location>
</feature>
<dbReference type="EMBL" id="JAIWYP010000003">
    <property type="protein sequence ID" value="KAH3849764.1"/>
    <property type="molecule type" value="Genomic_DNA"/>
</dbReference>
<dbReference type="AlphaFoldDB" id="A0A9D4QZW7"/>
<protein>
    <submittedName>
        <fullName evidence="2">Uncharacterized protein</fullName>
    </submittedName>
</protein>
<sequence>MPKKKSSPRNSPRHTGSPRNPSSPRGRTSPRAVDPNAGIHPPWPYLGNQDIMSAHFPACESQKSPIRDGGRSPLTEQRKSPFNMLPVANSVSSVHIGGHMNSVEGPVIGAMDTMRVPPQCNIDNRALFKSLEAYHQFAQLATAKDPNFLQKYEELKFLQKIHNQKAGVNGMDPLHNLLRPGLSGVPAMQQPPVCSVCTDVHVSNNNMPVFTSSVHGPNVSNVLTTPVSIGVVAPKSSKLISDEQKASQIPVSSKRLSAATTSGSIPIHSYDSALPLPKRLTESVQKLLNFPLDPSLNLPQTFRRSPSSSCATPSRTIASQLSQSATAIAKPAHINVTSSSANFRNQVSDNSHIDIDSITPSITRFALGPMSLSLESSSRSLPLDLSFHPESAVISSIAMQDMMLGHGDLYTGSTTKVVPAMPGYITSHTVESSSKGFNAISSSHQKIDSQTSVDKTKEATLCNSETSNNLRPFSEPSNNLRPSSETSNNLRPSSETSNNLRLSSVRTPPSSINTGQPVVQPPVSVVKYLSQSSLLSHSSLPSQSCLSVNAESVFSPMGLTEMLQETASIKNSERVTAVSESMSTTVTSVTNIENLHIVTTSCNVSSSSYVSVSVGSLVNCVNDIASASVASKDTHHNTNSEGKLPEQTVDSNATVNAQKTDDSDIPKLKRQTSLNINITNASKSSALLGQDWCDSDHGKSQDSFSSNNSTPPVLTAVSDISELGTQSNAIDCEVSHLTRMDATLVEESSEPIPDLEELTLSLMSGKHKERNLRAESVPSLSRVEKECDNIERSKTDVDVTSAAVSGKLAMSLRKRRASSESIDERVDESDSLPRQLRSRKRTNPDHDSNSVNSDDAKKPKLDNATDNVINAEMKDKVNATAKNAVTSVHVHPSESESIKSGLRTRTNSKVIQTVEQTDKSKPLMPNKDGKKDTTKVTVSKPLVEKKIEVIKTDDLKKGTPVRRNRPSPSVQPADKSSQSSKCC</sequence>
<feature type="region of interest" description="Disordered" evidence="1">
    <location>
        <begin position="461"/>
        <end position="518"/>
    </location>
</feature>
<feature type="compositionally biased region" description="Polar residues" evidence="1">
    <location>
        <begin position="648"/>
        <end position="658"/>
    </location>
</feature>
<proteinExistence type="predicted"/>
<feature type="compositionally biased region" description="Polar residues" evidence="1">
    <location>
        <begin position="903"/>
        <end position="915"/>
    </location>
</feature>
<feature type="region of interest" description="Disordered" evidence="1">
    <location>
        <begin position="631"/>
        <end position="668"/>
    </location>
</feature>
<evidence type="ECO:0000313" key="2">
    <source>
        <dbReference type="EMBL" id="KAH3849764.1"/>
    </source>
</evidence>